<keyword evidence="2" id="KW-1185">Reference proteome</keyword>
<feature type="compositionally biased region" description="Polar residues" evidence="1">
    <location>
        <begin position="129"/>
        <end position="146"/>
    </location>
</feature>
<evidence type="ECO:0000256" key="1">
    <source>
        <dbReference type="SAM" id="MobiDB-lite"/>
    </source>
</evidence>
<sequence>MPQLYSQAPGPNGPYGEVIDQSSQHGSPRHQPPPGYQHTSDPLLGKNLLPMGHIRSPFDQDIWTRRQSGHNSEEESGVDVNSSTESMERKLAQIAHDQPDVVSTASSGSSSSGGRPYIVGVSTKPLSKPSHSYENVLTSQPPDIYT</sequence>
<evidence type="ECO:0000313" key="3">
    <source>
        <dbReference type="RefSeq" id="XP_006815012.1"/>
    </source>
</evidence>
<dbReference type="Proteomes" id="UP000694865">
    <property type="component" value="Unplaced"/>
</dbReference>
<evidence type="ECO:0000313" key="2">
    <source>
        <dbReference type="Proteomes" id="UP000694865"/>
    </source>
</evidence>
<dbReference type="GeneID" id="102801162"/>
<gene>
    <name evidence="3" type="primary">LOC102801162</name>
</gene>
<proteinExistence type="predicted"/>
<dbReference type="RefSeq" id="XP_006815012.1">
    <property type="nucleotide sequence ID" value="XM_006814949.1"/>
</dbReference>
<reference evidence="3" key="1">
    <citation type="submission" date="2025-08" db="UniProtKB">
        <authorList>
            <consortium name="RefSeq"/>
        </authorList>
    </citation>
    <scope>IDENTIFICATION</scope>
    <source>
        <tissue evidence="3">Testes</tissue>
    </source>
</reference>
<protein>
    <submittedName>
        <fullName evidence="3">Uncharacterized protein LOC102801162</fullName>
    </submittedName>
</protein>
<name>A0ABM0M4S1_SACKO</name>
<feature type="non-terminal residue" evidence="3">
    <location>
        <position position="146"/>
    </location>
</feature>
<feature type="region of interest" description="Disordered" evidence="1">
    <location>
        <begin position="1"/>
        <end position="146"/>
    </location>
</feature>
<organism evidence="2 3">
    <name type="scientific">Saccoglossus kowalevskii</name>
    <name type="common">Acorn worm</name>
    <dbReference type="NCBI Taxonomy" id="10224"/>
    <lineage>
        <taxon>Eukaryota</taxon>
        <taxon>Metazoa</taxon>
        <taxon>Hemichordata</taxon>
        <taxon>Enteropneusta</taxon>
        <taxon>Harrimaniidae</taxon>
        <taxon>Saccoglossus</taxon>
    </lineage>
</organism>
<accession>A0ABM0M4S1</accession>